<reference evidence="1" key="1">
    <citation type="journal article" date="2014" name="Int. J. Syst. Evol. Microbiol.">
        <title>Complete genome sequence of Corynebacterium casei LMG S-19264T (=DSM 44701T), isolated from a smear-ripened cheese.</title>
        <authorList>
            <consortium name="US DOE Joint Genome Institute (JGI-PGF)"/>
            <person name="Walter F."/>
            <person name="Albersmeier A."/>
            <person name="Kalinowski J."/>
            <person name="Ruckert C."/>
        </authorList>
    </citation>
    <scope>NUCLEOTIDE SEQUENCE</scope>
    <source>
        <strain evidence="1">JCM 3093</strain>
    </source>
</reference>
<name>A0AA37BGZ5_9ACTN</name>
<proteinExistence type="predicted"/>
<dbReference type="EMBL" id="BMQD01000009">
    <property type="protein sequence ID" value="GGK70005.1"/>
    <property type="molecule type" value="Genomic_DNA"/>
</dbReference>
<organism evidence="1 2">
    <name type="scientific">Planomonospora parontospora</name>
    <dbReference type="NCBI Taxonomy" id="58119"/>
    <lineage>
        <taxon>Bacteria</taxon>
        <taxon>Bacillati</taxon>
        <taxon>Actinomycetota</taxon>
        <taxon>Actinomycetes</taxon>
        <taxon>Streptosporangiales</taxon>
        <taxon>Streptosporangiaceae</taxon>
        <taxon>Planomonospora</taxon>
    </lineage>
</organism>
<gene>
    <name evidence="1" type="ORF">GCM10010126_31740</name>
</gene>
<accession>A0AA37BGZ5</accession>
<evidence type="ECO:0000313" key="1">
    <source>
        <dbReference type="EMBL" id="GGK70005.1"/>
    </source>
</evidence>
<evidence type="ECO:0000313" key="2">
    <source>
        <dbReference type="Proteomes" id="UP000627984"/>
    </source>
</evidence>
<dbReference type="AlphaFoldDB" id="A0AA37BGZ5"/>
<reference evidence="1" key="2">
    <citation type="submission" date="2022-09" db="EMBL/GenBank/DDBJ databases">
        <authorList>
            <person name="Sun Q."/>
            <person name="Ohkuma M."/>
        </authorList>
    </citation>
    <scope>NUCLEOTIDE SEQUENCE</scope>
    <source>
        <strain evidence="1">JCM 3093</strain>
    </source>
</reference>
<sequence>MRTTGILVISFSSDFSAVFSIALCDAVERSSERLFGVAYAERTADGRSLGQGRMDLVDQVIAVLMEEMGFEDVRLLHRRGEFPGHMGGFL</sequence>
<dbReference type="Proteomes" id="UP000627984">
    <property type="component" value="Unassembled WGS sequence"/>
</dbReference>
<comment type="caution">
    <text evidence="1">The sequence shown here is derived from an EMBL/GenBank/DDBJ whole genome shotgun (WGS) entry which is preliminary data.</text>
</comment>
<protein>
    <submittedName>
        <fullName evidence="1">Uncharacterized protein</fullName>
    </submittedName>
</protein>